<reference evidence="10 11" key="1">
    <citation type="submission" date="2018-08" db="EMBL/GenBank/DDBJ databases">
        <title>Henriciella mobilis sp. nov., isolated from seawater.</title>
        <authorList>
            <person name="Cheng H."/>
            <person name="Wu Y.-H."/>
            <person name="Xu X.-W."/>
            <person name="Guo L.-L."/>
        </authorList>
    </citation>
    <scope>NUCLEOTIDE SEQUENCE [LARGE SCALE GENOMIC DNA]</scope>
    <source>
        <strain evidence="10 11">CCUG67844</strain>
    </source>
</reference>
<dbReference type="GO" id="GO:0016887">
    <property type="term" value="F:ATP hydrolysis activity"/>
    <property type="evidence" value="ECO:0007669"/>
    <property type="project" value="InterPro"/>
</dbReference>
<dbReference type="Gene3D" id="3.40.50.300">
    <property type="entry name" value="P-loop containing nucleotide triphosphate hydrolases"/>
    <property type="match status" value="1"/>
</dbReference>
<dbReference type="GO" id="GO:0015408">
    <property type="term" value="F:ABC-type ferric iron transporter activity"/>
    <property type="evidence" value="ECO:0007669"/>
    <property type="project" value="InterPro"/>
</dbReference>
<dbReference type="PROSITE" id="PS50893">
    <property type="entry name" value="ABC_TRANSPORTER_2"/>
    <property type="match status" value="1"/>
</dbReference>
<accession>A0A399RFX9</accession>
<dbReference type="CDD" id="cd03259">
    <property type="entry name" value="ABC_Carb_Solutes_like"/>
    <property type="match status" value="1"/>
</dbReference>
<dbReference type="PROSITE" id="PS00211">
    <property type="entry name" value="ABC_TRANSPORTER_1"/>
    <property type="match status" value="1"/>
</dbReference>
<dbReference type="RefSeq" id="WP_119454187.1">
    <property type="nucleotide sequence ID" value="NZ_QWGA01000007.1"/>
</dbReference>
<dbReference type="InterPro" id="IPR003439">
    <property type="entry name" value="ABC_transporter-like_ATP-bd"/>
</dbReference>
<dbReference type="OrthoDB" id="9802264at2"/>
<dbReference type="InterPro" id="IPR003593">
    <property type="entry name" value="AAA+_ATPase"/>
</dbReference>
<protein>
    <submittedName>
        <fullName evidence="10">ABC transporter ATP-binding protein</fullName>
    </submittedName>
</protein>
<comment type="caution">
    <text evidence="10">The sequence shown here is derived from an EMBL/GenBank/DDBJ whole genome shotgun (WGS) entry which is preliminary data.</text>
</comment>
<keyword evidence="3" id="KW-0410">Iron transport</keyword>
<evidence type="ECO:0000256" key="4">
    <source>
        <dbReference type="ARBA" id="ARBA00022741"/>
    </source>
</evidence>
<keyword evidence="4" id="KW-0547">Nucleotide-binding</keyword>
<dbReference type="GO" id="GO:0016020">
    <property type="term" value="C:membrane"/>
    <property type="evidence" value="ECO:0007669"/>
    <property type="project" value="InterPro"/>
</dbReference>
<dbReference type="PANTHER" id="PTHR42781">
    <property type="entry name" value="SPERMIDINE/PUTRESCINE IMPORT ATP-BINDING PROTEIN POTA"/>
    <property type="match status" value="1"/>
</dbReference>
<keyword evidence="6" id="KW-0408">Iron</keyword>
<evidence type="ECO:0000256" key="5">
    <source>
        <dbReference type="ARBA" id="ARBA00022840"/>
    </source>
</evidence>
<dbReference type="AlphaFoldDB" id="A0A399RFX9"/>
<gene>
    <name evidence="10" type="ORF">D1222_10300</name>
</gene>
<organism evidence="10 11">
    <name type="scientific">Henriciella algicola</name>
    <dbReference type="NCBI Taxonomy" id="1608422"/>
    <lineage>
        <taxon>Bacteria</taxon>
        <taxon>Pseudomonadati</taxon>
        <taxon>Pseudomonadota</taxon>
        <taxon>Alphaproteobacteria</taxon>
        <taxon>Hyphomonadales</taxon>
        <taxon>Hyphomonadaceae</taxon>
        <taxon>Henriciella</taxon>
    </lineage>
</organism>
<keyword evidence="2" id="KW-1003">Cell membrane</keyword>
<dbReference type="SMART" id="SM00382">
    <property type="entry name" value="AAA"/>
    <property type="match status" value="1"/>
</dbReference>
<evidence type="ECO:0000256" key="3">
    <source>
        <dbReference type="ARBA" id="ARBA00022496"/>
    </source>
</evidence>
<keyword evidence="5 10" id="KW-0067">ATP-binding</keyword>
<dbReference type="GO" id="GO:0015697">
    <property type="term" value="P:quaternary ammonium group transport"/>
    <property type="evidence" value="ECO:0007669"/>
    <property type="project" value="UniProtKB-ARBA"/>
</dbReference>
<dbReference type="EMBL" id="QWGA01000007">
    <property type="protein sequence ID" value="RIJ28765.1"/>
    <property type="molecule type" value="Genomic_DNA"/>
</dbReference>
<evidence type="ECO:0000256" key="8">
    <source>
        <dbReference type="ARBA" id="ARBA00023136"/>
    </source>
</evidence>
<feature type="domain" description="ABC transporter" evidence="9">
    <location>
        <begin position="7"/>
        <end position="239"/>
    </location>
</feature>
<dbReference type="Pfam" id="PF00005">
    <property type="entry name" value="ABC_tran"/>
    <property type="match status" value="1"/>
</dbReference>
<proteinExistence type="predicted"/>
<dbReference type="InterPro" id="IPR050093">
    <property type="entry name" value="ABC_SmlMolc_Importer"/>
</dbReference>
<keyword evidence="8" id="KW-0472">Membrane</keyword>
<evidence type="ECO:0000256" key="7">
    <source>
        <dbReference type="ARBA" id="ARBA00023065"/>
    </source>
</evidence>
<evidence type="ECO:0000256" key="1">
    <source>
        <dbReference type="ARBA" id="ARBA00022448"/>
    </source>
</evidence>
<name>A0A399RFX9_9PROT</name>
<evidence type="ECO:0000256" key="6">
    <source>
        <dbReference type="ARBA" id="ARBA00023004"/>
    </source>
</evidence>
<keyword evidence="1" id="KW-0813">Transport</keyword>
<dbReference type="PANTHER" id="PTHR42781:SF4">
    <property type="entry name" value="SPERMIDINE_PUTRESCINE IMPORT ATP-BINDING PROTEIN POTA"/>
    <property type="match status" value="1"/>
</dbReference>
<evidence type="ECO:0000256" key="2">
    <source>
        <dbReference type="ARBA" id="ARBA00022475"/>
    </source>
</evidence>
<dbReference type="SUPFAM" id="SSF52540">
    <property type="entry name" value="P-loop containing nucleoside triphosphate hydrolases"/>
    <property type="match status" value="1"/>
</dbReference>
<sequence>MSNLQPIHARGVTRRYDGRAVVQDASLTLEPGKITALLGQSGAGKSTLLRLFAGLEPVDAGDISHGGIPVSTLSKHVPAEERQIGLIFQDFALFPHLNAIDNVGFGLTRQNRKERRESARHWLDRLGLSHRAKAYPHELSGGEQQRVSIARALAAQPIAILMDEPFSGLDVTLKSEVRRTALAAVTEAGIPALLVTHDASEAMRAADRVAVMSDGVILQEDTPEALYLKPVSMSVARALGPLRSVRRGALPENWQSKVPPSETYCLRPEAVRLDPAGDAMLEVVAAQRTSSLIEIELKLTDTETIHALALGPFTPKAGDKLAVSLAPEFVFTAPQTATA</sequence>
<evidence type="ECO:0000313" key="11">
    <source>
        <dbReference type="Proteomes" id="UP000265845"/>
    </source>
</evidence>
<dbReference type="FunFam" id="3.40.50.300:FF:000425">
    <property type="entry name" value="Probable ABC transporter, ATP-binding subunit"/>
    <property type="match status" value="1"/>
</dbReference>
<evidence type="ECO:0000259" key="9">
    <source>
        <dbReference type="PROSITE" id="PS50893"/>
    </source>
</evidence>
<keyword evidence="7" id="KW-0406">Ion transport</keyword>
<dbReference type="InterPro" id="IPR027417">
    <property type="entry name" value="P-loop_NTPase"/>
</dbReference>
<dbReference type="GO" id="GO:0005524">
    <property type="term" value="F:ATP binding"/>
    <property type="evidence" value="ECO:0007669"/>
    <property type="project" value="UniProtKB-KW"/>
</dbReference>
<dbReference type="InterPro" id="IPR017871">
    <property type="entry name" value="ABC_transporter-like_CS"/>
</dbReference>
<dbReference type="Proteomes" id="UP000265845">
    <property type="component" value="Unassembled WGS sequence"/>
</dbReference>
<dbReference type="InterPro" id="IPR015853">
    <property type="entry name" value="ABC_transpr_FbpC"/>
</dbReference>
<keyword evidence="11" id="KW-1185">Reference proteome</keyword>
<evidence type="ECO:0000313" key="10">
    <source>
        <dbReference type="EMBL" id="RIJ28765.1"/>
    </source>
</evidence>